<accession>A0A0A8YDY0</accession>
<name>A0A0A8YDY0_ARUDO</name>
<organism evidence="1">
    <name type="scientific">Arundo donax</name>
    <name type="common">Giant reed</name>
    <name type="synonym">Donax arundinaceus</name>
    <dbReference type="NCBI Taxonomy" id="35708"/>
    <lineage>
        <taxon>Eukaryota</taxon>
        <taxon>Viridiplantae</taxon>
        <taxon>Streptophyta</taxon>
        <taxon>Embryophyta</taxon>
        <taxon>Tracheophyta</taxon>
        <taxon>Spermatophyta</taxon>
        <taxon>Magnoliopsida</taxon>
        <taxon>Liliopsida</taxon>
        <taxon>Poales</taxon>
        <taxon>Poaceae</taxon>
        <taxon>PACMAD clade</taxon>
        <taxon>Arundinoideae</taxon>
        <taxon>Arundineae</taxon>
        <taxon>Arundo</taxon>
    </lineage>
</organism>
<sequence>MNAKEKAEEQALAAQAELEGIYSEYSFRVDLDCFLSLCQHFVLDAEYKKKSQAQFEQYEDKVKILKTTRDTLVSAAQPILQTLVPVEEGASPISITH</sequence>
<evidence type="ECO:0000313" key="1">
    <source>
        <dbReference type="EMBL" id="JAD23798.1"/>
    </source>
</evidence>
<dbReference type="AlphaFoldDB" id="A0A0A8YDY0"/>
<reference evidence="1" key="1">
    <citation type="submission" date="2014-09" db="EMBL/GenBank/DDBJ databases">
        <authorList>
            <person name="Magalhaes I.L.F."/>
            <person name="Oliveira U."/>
            <person name="Santos F.R."/>
            <person name="Vidigal T.H.D.A."/>
            <person name="Brescovit A.D."/>
            <person name="Santos A.J."/>
        </authorList>
    </citation>
    <scope>NUCLEOTIDE SEQUENCE</scope>
    <source>
        <tissue evidence="1">Shoot tissue taken approximately 20 cm above the soil surface</tissue>
    </source>
</reference>
<protein>
    <submittedName>
        <fullName evidence="1">Uncharacterized protein</fullName>
    </submittedName>
</protein>
<dbReference type="EMBL" id="GBRH01274097">
    <property type="protein sequence ID" value="JAD23798.1"/>
    <property type="molecule type" value="Transcribed_RNA"/>
</dbReference>
<reference evidence="1" key="2">
    <citation type="journal article" date="2015" name="Data Brief">
        <title>Shoot transcriptome of the giant reed, Arundo donax.</title>
        <authorList>
            <person name="Barrero R.A."/>
            <person name="Guerrero F.D."/>
            <person name="Moolhuijzen P."/>
            <person name="Goolsby J.A."/>
            <person name="Tidwell J."/>
            <person name="Bellgard S.E."/>
            <person name="Bellgard M.I."/>
        </authorList>
    </citation>
    <scope>NUCLEOTIDE SEQUENCE</scope>
    <source>
        <tissue evidence="1">Shoot tissue taken approximately 20 cm above the soil surface</tissue>
    </source>
</reference>
<proteinExistence type="predicted"/>